<evidence type="ECO:0000256" key="7">
    <source>
        <dbReference type="ARBA" id="ARBA00023136"/>
    </source>
</evidence>
<feature type="domain" description="ABC transporter" evidence="9">
    <location>
        <begin position="25"/>
        <end position="250"/>
    </location>
</feature>
<dbReference type="InterPro" id="IPR003593">
    <property type="entry name" value="AAA+_ATPase"/>
</dbReference>
<dbReference type="AlphaFoldDB" id="A0A4Q7J3P0"/>
<dbReference type="GO" id="GO:0005524">
    <property type="term" value="F:ATP binding"/>
    <property type="evidence" value="ECO:0007669"/>
    <property type="project" value="UniProtKB-KW"/>
</dbReference>
<evidence type="ECO:0000256" key="5">
    <source>
        <dbReference type="ARBA" id="ARBA00022840"/>
    </source>
</evidence>
<comment type="caution">
    <text evidence="10">The sequence shown here is derived from an EMBL/GenBank/DDBJ whole genome shotgun (WGS) entry which is preliminary data.</text>
</comment>
<keyword evidence="3" id="KW-1003">Cell membrane</keyword>
<reference evidence="10 11" key="1">
    <citation type="submission" date="2019-02" db="EMBL/GenBank/DDBJ databases">
        <title>Draft genome sequence of Amycolatopsis sp. 8-3EHSu isolated from roots of Suaeda maritima.</title>
        <authorList>
            <person name="Duangmal K."/>
            <person name="Chantavorakit T."/>
        </authorList>
    </citation>
    <scope>NUCLEOTIDE SEQUENCE [LARGE SCALE GENOMIC DNA]</scope>
    <source>
        <strain evidence="10 11">8-3EHSu</strain>
    </source>
</reference>
<evidence type="ECO:0000313" key="11">
    <source>
        <dbReference type="Proteomes" id="UP000292003"/>
    </source>
</evidence>
<dbReference type="SMART" id="SM00382">
    <property type="entry name" value="AAA"/>
    <property type="match status" value="1"/>
</dbReference>
<dbReference type="PROSITE" id="PS50893">
    <property type="entry name" value="ABC_TRANSPORTER_2"/>
    <property type="match status" value="1"/>
</dbReference>
<keyword evidence="5 10" id="KW-0067">ATP-binding</keyword>
<dbReference type="GO" id="GO:0046677">
    <property type="term" value="P:response to antibiotic"/>
    <property type="evidence" value="ECO:0007669"/>
    <property type="project" value="UniProtKB-KW"/>
</dbReference>
<dbReference type="InterPro" id="IPR003439">
    <property type="entry name" value="ABC_transporter-like_ATP-bd"/>
</dbReference>
<dbReference type="InterPro" id="IPR027417">
    <property type="entry name" value="P-loop_NTPase"/>
</dbReference>
<evidence type="ECO:0000256" key="6">
    <source>
        <dbReference type="ARBA" id="ARBA00022967"/>
    </source>
</evidence>
<comment type="subcellular location">
    <subcellularLocation>
        <location evidence="1">Cell membrane</location>
        <topology evidence="1">Peripheral membrane protein</topology>
    </subcellularLocation>
</comment>
<accession>A0A4Q7J3P0</accession>
<dbReference type="GO" id="GO:0005886">
    <property type="term" value="C:plasma membrane"/>
    <property type="evidence" value="ECO:0007669"/>
    <property type="project" value="UniProtKB-SubCell"/>
</dbReference>
<evidence type="ECO:0000256" key="4">
    <source>
        <dbReference type="ARBA" id="ARBA00022741"/>
    </source>
</evidence>
<proteinExistence type="predicted"/>
<keyword evidence="4" id="KW-0547">Nucleotide-binding</keyword>
<keyword evidence="6" id="KW-1278">Translocase</keyword>
<keyword evidence="7" id="KW-0472">Membrane</keyword>
<evidence type="ECO:0000259" key="9">
    <source>
        <dbReference type="PROSITE" id="PS50893"/>
    </source>
</evidence>
<dbReference type="InterPro" id="IPR017871">
    <property type="entry name" value="ABC_transporter-like_CS"/>
</dbReference>
<dbReference type="CDD" id="cd03230">
    <property type="entry name" value="ABC_DR_subfamily_A"/>
    <property type="match status" value="1"/>
</dbReference>
<name>A0A4Q7J3P0_9PSEU</name>
<sequence>MASDRDRRHARGPGSLPSVGGVKAIEIHRLHKRYKHVVAVDNLSLTVDQGEVFGLLGHNGAGKTTTVEIVAGLGKPDRGRVRVLGLDPLRERAAVRRVLGVQLQDAALHHALTVRELVRLYRTLYRDGADPDELIGAVGLTGAARTRYDRLSGGQQQRLSIALALVGRPRVALLDELTTGLDPRARRDIWALVENLRADGVAVLLVSHQMEEVERLCDRVVLLDRGRVIAAGTPADLVTEAGAVTLDDAFLALTGRPHQELS</sequence>
<organism evidence="10 11">
    <name type="scientific">Amycolatopsis suaedae</name>
    <dbReference type="NCBI Taxonomy" id="2510978"/>
    <lineage>
        <taxon>Bacteria</taxon>
        <taxon>Bacillati</taxon>
        <taxon>Actinomycetota</taxon>
        <taxon>Actinomycetes</taxon>
        <taxon>Pseudonocardiales</taxon>
        <taxon>Pseudonocardiaceae</taxon>
        <taxon>Amycolatopsis</taxon>
    </lineage>
</organism>
<dbReference type="PANTHER" id="PTHR42711:SF16">
    <property type="entry name" value="ABC TRANSPORTER ATP-BINDING PROTEIN"/>
    <property type="match status" value="1"/>
</dbReference>
<keyword evidence="11" id="KW-1185">Reference proteome</keyword>
<evidence type="ECO:0000256" key="3">
    <source>
        <dbReference type="ARBA" id="ARBA00022475"/>
    </source>
</evidence>
<dbReference type="InterPro" id="IPR050763">
    <property type="entry name" value="ABC_transporter_ATP-binding"/>
</dbReference>
<dbReference type="Proteomes" id="UP000292003">
    <property type="component" value="Unassembled WGS sequence"/>
</dbReference>
<gene>
    <name evidence="10" type="ORF">EWH70_23800</name>
</gene>
<keyword evidence="8" id="KW-0046">Antibiotic resistance</keyword>
<dbReference type="Gene3D" id="3.40.50.300">
    <property type="entry name" value="P-loop containing nucleotide triphosphate hydrolases"/>
    <property type="match status" value="1"/>
</dbReference>
<dbReference type="FunFam" id="3.40.50.300:FF:000589">
    <property type="entry name" value="ABC transporter, ATP-binding subunit"/>
    <property type="match status" value="1"/>
</dbReference>
<dbReference type="OrthoDB" id="9804819at2"/>
<dbReference type="EMBL" id="SFCC01000012">
    <property type="protein sequence ID" value="RZQ61408.1"/>
    <property type="molecule type" value="Genomic_DNA"/>
</dbReference>
<dbReference type="PANTHER" id="PTHR42711">
    <property type="entry name" value="ABC TRANSPORTER ATP-BINDING PROTEIN"/>
    <property type="match status" value="1"/>
</dbReference>
<keyword evidence="2" id="KW-0813">Transport</keyword>
<dbReference type="Pfam" id="PF00005">
    <property type="entry name" value="ABC_tran"/>
    <property type="match status" value="1"/>
</dbReference>
<evidence type="ECO:0000256" key="1">
    <source>
        <dbReference type="ARBA" id="ARBA00004202"/>
    </source>
</evidence>
<protein>
    <submittedName>
        <fullName evidence="10">ABC transporter ATP-binding protein</fullName>
    </submittedName>
</protein>
<evidence type="ECO:0000313" key="10">
    <source>
        <dbReference type="EMBL" id="RZQ61408.1"/>
    </source>
</evidence>
<dbReference type="GO" id="GO:0016887">
    <property type="term" value="F:ATP hydrolysis activity"/>
    <property type="evidence" value="ECO:0007669"/>
    <property type="project" value="InterPro"/>
</dbReference>
<evidence type="ECO:0000256" key="2">
    <source>
        <dbReference type="ARBA" id="ARBA00022448"/>
    </source>
</evidence>
<evidence type="ECO:0000256" key="8">
    <source>
        <dbReference type="ARBA" id="ARBA00023251"/>
    </source>
</evidence>
<dbReference type="PROSITE" id="PS00211">
    <property type="entry name" value="ABC_TRANSPORTER_1"/>
    <property type="match status" value="1"/>
</dbReference>
<dbReference type="SUPFAM" id="SSF52540">
    <property type="entry name" value="P-loop containing nucleoside triphosphate hydrolases"/>
    <property type="match status" value="1"/>
</dbReference>